<dbReference type="RefSeq" id="WP_343823793.1">
    <property type="nucleotide sequence ID" value="NZ_BAAACI010000001.1"/>
</dbReference>
<evidence type="ECO:0000256" key="6">
    <source>
        <dbReference type="SAM" id="Phobius"/>
    </source>
</evidence>
<dbReference type="PANTHER" id="PTHR30250:SF11">
    <property type="entry name" value="O-ANTIGEN TRANSPORTER-RELATED"/>
    <property type="match status" value="1"/>
</dbReference>
<sequence>MDNNLLKKFIQFAMGNCIVLLLGFISSPIITRLIDDPSQMGKFNMFTTVANLAMVIVMVGIDQSYVKYYYEEELNSRGKLLRKCIKVPLLISIVIGELILLFNRSISMYIVGQESLGVAFFIALHIVGLVINRFALLQIRMKQNAKLYSFLSVLTKITNLILVGLLYFRYNNNYMTLVLSIIISNILVSILAIILERKEWFKFDQNTELKVTTRQLMVYGFPLVFTMVITWLFQSIDKLFINHFCGYKEVGLYGSAMTIVGLLNTFQSAFTTFWVPVAYEHYNNSPDDKSFFVKINNIVTVVMLFLAIGLITMKDIVVLLLGPNYRDAVFIFPYLVFMPIMYTISETTVMGINFKGKTKKHILIASVAAIVNLLGNSFLVPIYGAKGAAISTGVAYVVFFGMRTYMSKKEYKVNYKLKTLAISTVIVYMFATYSSFYKFNMVIFLASLISTFIVSVLYKDTILKSLKLLKLIVKSKKVKR</sequence>
<feature type="transmembrane region" description="Helical" evidence="6">
    <location>
        <begin position="388"/>
        <end position="405"/>
    </location>
</feature>
<evidence type="ECO:0000256" key="4">
    <source>
        <dbReference type="ARBA" id="ARBA00022989"/>
    </source>
</evidence>
<feature type="transmembrane region" description="Helical" evidence="6">
    <location>
        <begin position="116"/>
        <end position="135"/>
    </location>
</feature>
<dbReference type="PANTHER" id="PTHR30250">
    <property type="entry name" value="PST FAMILY PREDICTED COLANIC ACID TRANSPORTER"/>
    <property type="match status" value="1"/>
</dbReference>
<feature type="transmembrane region" description="Helical" evidence="6">
    <location>
        <begin position="331"/>
        <end position="350"/>
    </location>
</feature>
<evidence type="ECO:0000256" key="1">
    <source>
        <dbReference type="ARBA" id="ARBA00004651"/>
    </source>
</evidence>
<evidence type="ECO:0000256" key="5">
    <source>
        <dbReference type="ARBA" id="ARBA00023136"/>
    </source>
</evidence>
<dbReference type="InterPro" id="IPR002797">
    <property type="entry name" value="Polysacc_synth"/>
</dbReference>
<proteinExistence type="predicted"/>
<evidence type="ECO:0000313" key="8">
    <source>
        <dbReference type="Proteomes" id="UP001501047"/>
    </source>
</evidence>
<feature type="transmembrane region" description="Helical" evidence="6">
    <location>
        <begin position="417"/>
        <end position="433"/>
    </location>
</feature>
<protein>
    <submittedName>
        <fullName evidence="7">Oligosaccharide flippase family protein</fullName>
    </submittedName>
</protein>
<feature type="transmembrane region" description="Helical" evidence="6">
    <location>
        <begin position="362"/>
        <end position="382"/>
    </location>
</feature>
<feature type="transmembrane region" description="Helical" evidence="6">
    <location>
        <begin position="439"/>
        <end position="458"/>
    </location>
</feature>
<feature type="transmembrane region" description="Helical" evidence="6">
    <location>
        <begin position="87"/>
        <end position="110"/>
    </location>
</feature>
<feature type="transmembrane region" description="Helical" evidence="6">
    <location>
        <begin position="12"/>
        <end position="31"/>
    </location>
</feature>
<evidence type="ECO:0000256" key="2">
    <source>
        <dbReference type="ARBA" id="ARBA00022475"/>
    </source>
</evidence>
<dbReference type="InterPro" id="IPR050833">
    <property type="entry name" value="Poly_Biosynth_Transport"/>
</dbReference>
<keyword evidence="8" id="KW-1185">Reference proteome</keyword>
<dbReference type="Pfam" id="PF01943">
    <property type="entry name" value="Polysacc_synt"/>
    <property type="match status" value="1"/>
</dbReference>
<evidence type="ECO:0000313" key="7">
    <source>
        <dbReference type="EMBL" id="GAA0767994.1"/>
    </source>
</evidence>
<keyword evidence="4 6" id="KW-1133">Transmembrane helix</keyword>
<gene>
    <name evidence="7" type="ORF">GCM10008908_07700</name>
</gene>
<evidence type="ECO:0000256" key="3">
    <source>
        <dbReference type="ARBA" id="ARBA00022692"/>
    </source>
</evidence>
<dbReference type="Proteomes" id="UP001501047">
    <property type="component" value="Unassembled WGS sequence"/>
</dbReference>
<keyword evidence="2" id="KW-1003">Cell membrane</keyword>
<reference evidence="7 8" key="1">
    <citation type="journal article" date="2019" name="Int. J. Syst. Evol. Microbiol.">
        <title>The Global Catalogue of Microorganisms (GCM) 10K type strain sequencing project: providing services to taxonomists for standard genome sequencing and annotation.</title>
        <authorList>
            <consortium name="The Broad Institute Genomics Platform"/>
            <consortium name="The Broad Institute Genome Sequencing Center for Infectious Disease"/>
            <person name="Wu L."/>
            <person name="Ma J."/>
        </authorList>
    </citation>
    <scope>NUCLEOTIDE SEQUENCE [LARGE SCALE GENOMIC DNA]</scope>
    <source>
        <strain evidence="7 8">JCM 1417</strain>
    </source>
</reference>
<feature type="transmembrane region" description="Helical" evidence="6">
    <location>
        <begin position="147"/>
        <end position="168"/>
    </location>
</feature>
<feature type="transmembrane region" description="Helical" evidence="6">
    <location>
        <begin position="174"/>
        <end position="195"/>
    </location>
</feature>
<comment type="subcellular location">
    <subcellularLocation>
        <location evidence="1">Cell membrane</location>
        <topology evidence="1">Multi-pass membrane protein</topology>
    </subcellularLocation>
</comment>
<feature type="transmembrane region" description="Helical" evidence="6">
    <location>
        <begin position="43"/>
        <end position="66"/>
    </location>
</feature>
<dbReference type="EMBL" id="BAAACI010000001">
    <property type="protein sequence ID" value="GAA0767994.1"/>
    <property type="molecule type" value="Genomic_DNA"/>
</dbReference>
<accession>A0ABN1KIM9</accession>
<feature type="transmembrane region" description="Helical" evidence="6">
    <location>
        <begin position="256"/>
        <end position="279"/>
    </location>
</feature>
<feature type="transmembrane region" description="Helical" evidence="6">
    <location>
        <begin position="216"/>
        <end position="236"/>
    </location>
</feature>
<keyword evidence="3 6" id="KW-0812">Transmembrane</keyword>
<comment type="caution">
    <text evidence="7">The sequence shown here is derived from an EMBL/GenBank/DDBJ whole genome shotgun (WGS) entry which is preliminary data.</text>
</comment>
<feature type="transmembrane region" description="Helical" evidence="6">
    <location>
        <begin position="291"/>
        <end position="311"/>
    </location>
</feature>
<organism evidence="7 8">
    <name type="scientific">Clostridium subterminale</name>
    <dbReference type="NCBI Taxonomy" id="1550"/>
    <lineage>
        <taxon>Bacteria</taxon>
        <taxon>Bacillati</taxon>
        <taxon>Bacillota</taxon>
        <taxon>Clostridia</taxon>
        <taxon>Eubacteriales</taxon>
        <taxon>Clostridiaceae</taxon>
        <taxon>Clostridium</taxon>
    </lineage>
</organism>
<keyword evidence="5 6" id="KW-0472">Membrane</keyword>
<name>A0ABN1KIM9_CLOSU</name>